<dbReference type="Pfam" id="PF01323">
    <property type="entry name" value="DSBA"/>
    <property type="match status" value="1"/>
</dbReference>
<reference evidence="8 9" key="1">
    <citation type="journal article" date="2014" name="ISME J.">
        <title>Ecophysiology of Thioploca ingrica as revealed by the complete genome sequence supplemented with proteomic evidence.</title>
        <authorList>
            <person name="Kojima H."/>
            <person name="Ogura Y."/>
            <person name="Yamamoto N."/>
            <person name="Togashi T."/>
            <person name="Mori H."/>
            <person name="Watanabe T."/>
            <person name="Nemoto F."/>
            <person name="Kurokawa K."/>
            <person name="Hayashi T."/>
            <person name="Fukui M."/>
        </authorList>
    </citation>
    <scope>NUCLEOTIDE SEQUENCE [LARGE SCALE GENOMIC DNA]</scope>
</reference>
<dbReference type="HOGENOM" id="CLU_088255_1_0_6"/>
<dbReference type="PANTHER" id="PTHR35891">
    <property type="entry name" value="THIOL:DISULFIDE INTERCHANGE PROTEIN DSBA"/>
    <property type="match status" value="1"/>
</dbReference>
<dbReference type="Gene3D" id="3.40.30.10">
    <property type="entry name" value="Glutaredoxin"/>
    <property type="match status" value="1"/>
</dbReference>
<evidence type="ECO:0000313" key="8">
    <source>
        <dbReference type="EMBL" id="BAP55830.1"/>
    </source>
</evidence>
<evidence type="ECO:0000313" key="9">
    <source>
        <dbReference type="Proteomes" id="UP000031623"/>
    </source>
</evidence>
<dbReference type="STRING" id="40754.THII_1533"/>
<feature type="domain" description="DSBA-like thioredoxin" evidence="7">
    <location>
        <begin position="56"/>
        <end position="193"/>
    </location>
</feature>
<evidence type="ECO:0000256" key="2">
    <source>
        <dbReference type="ARBA" id="ARBA00013831"/>
    </source>
</evidence>
<evidence type="ECO:0000256" key="1">
    <source>
        <dbReference type="ARBA" id="ARBA00005791"/>
    </source>
</evidence>
<name>A0A090AL93_9GAMM</name>
<dbReference type="KEGG" id="tig:THII_1533"/>
<evidence type="ECO:0000259" key="7">
    <source>
        <dbReference type="Pfam" id="PF01323"/>
    </source>
</evidence>
<feature type="signal peptide" evidence="6">
    <location>
        <begin position="1"/>
        <end position="26"/>
    </location>
</feature>
<dbReference type="EMBL" id="AP014633">
    <property type="protein sequence ID" value="BAP55830.1"/>
    <property type="molecule type" value="Genomic_DNA"/>
</dbReference>
<dbReference type="AlphaFoldDB" id="A0A090AL93"/>
<dbReference type="InterPro" id="IPR001853">
    <property type="entry name" value="DSBA-like_thioredoxin_dom"/>
</dbReference>
<dbReference type="GO" id="GO:0016491">
    <property type="term" value="F:oxidoreductase activity"/>
    <property type="evidence" value="ECO:0007669"/>
    <property type="project" value="InterPro"/>
</dbReference>
<evidence type="ECO:0000256" key="5">
    <source>
        <dbReference type="ARBA" id="ARBA00023284"/>
    </source>
</evidence>
<organism evidence="8 9">
    <name type="scientific">Thioploca ingrica</name>
    <dbReference type="NCBI Taxonomy" id="40754"/>
    <lineage>
        <taxon>Bacteria</taxon>
        <taxon>Pseudomonadati</taxon>
        <taxon>Pseudomonadota</taxon>
        <taxon>Gammaproteobacteria</taxon>
        <taxon>Thiotrichales</taxon>
        <taxon>Thiotrichaceae</taxon>
        <taxon>Thioploca</taxon>
    </lineage>
</organism>
<keyword evidence="9" id="KW-1185">Reference proteome</keyword>
<feature type="chain" id="PRO_5001852775" description="Thiol:disulfide interchange protein DsbA" evidence="6">
    <location>
        <begin position="27"/>
        <end position="230"/>
    </location>
</feature>
<dbReference type="InterPro" id="IPR036249">
    <property type="entry name" value="Thioredoxin-like_sf"/>
</dbReference>
<dbReference type="PANTHER" id="PTHR35891:SF2">
    <property type="entry name" value="THIOL:DISULFIDE INTERCHANGE PROTEIN DSBA"/>
    <property type="match status" value="1"/>
</dbReference>
<dbReference type="OrthoDB" id="9784896at2"/>
<dbReference type="CDD" id="cd03019">
    <property type="entry name" value="DsbA_DsbA"/>
    <property type="match status" value="1"/>
</dbReference>
<proteinExistence type="inferred from homology"/>
<dbReference type="SUPFAM" id="SSF52833">
    <property type="entry name" value="Thioredoxin-like"/>
    <property type="match status" value="1"/>
</dbReference>
<protein>
    <recommendedName>
        <fullName evidence="2">Thiol:disulfide interchange protein DsbA</fullName>
    </recommendedName>
</protein>
<dbReference type="InterPro" id="IPR050824">
    <property type="entry name" value="Thiol_disulfide_DsbA"/>
</dbReference>
<keyword evidence="5" id="KW-0676">Redox-active center</keyword>
<sequence length="230" mass="26408">MMKSPCNCLLVVLFASFFFLTQAAYADSKSPSNPYAGKYELVTPPQPTSTPDKVEIVELFWYRCPHCYAFEKFLRKTGWLQKKPNYVEFTHMPAVFDKDNWIPLAKAYYVAESLGVLDKVHLPIFEAIHDKRRNLNDEQALQKLFNEYGVNSEEFTKTYKSFAIETKVNRAKDMTTRYGINGVPVVIVNGKYRLNSEKADGYENMMLVIDYLVEKEHTIMTAARSGAAPK</sequence>
<keyword evidence="4" id="KW-1015">Disulfide bond</keyword>
<comment type="similarity">
    <text evidence="1">Belongs to the thioredoxin family. DsbA subfamily.</text>
</comment>
<gene>
    <name evidence="8" type="ORF">THII_1533</name>
</gene>
<evidence type="ECO:0000256" key="6">
    <source>
        <dbReference type="SAM" id="SignalP"/>
    </source>
</evidence>
<dbReference type="Proteomes" id="UP000031623">
    <property type="component" value="Chromosome"/>
</dbReference>
<evidence type="ECO:0000256" key="4">
    <source>
        <dbReference type="ARBA" id="ARBA00023157"/>
    </source>
</evidence>
<evidence type="ECO:0000256" key="3">
    <source>
        <dbReference type="ARBA" id="ARBA00022729"/>
    </source>
</evidence>
<dbReference type="InterPro" id="IPR023205">
    <property type="entry name" value="DsbA/DsbL"/>
</dbReference>
<accession>A0A090AL93</accession>
<keyword evidence="3 6" id="KW-0732">Signal</keyword>